<dbReference type="AlphaFoldDB" id="A0A1I7ZC88"/>
<proteinExistence type="predicted"/>
<keyword evidence="1" id="KW-1185">Reference proteome</keyword>
<dbReference type="Gene3D" id="1.20.120.1100">
    <property type="match status" value="1"/>
</dbReference>
<sequence>MGSKLDISELLGEMEKKYPAIHRRFMTSLNKFFKRCNALSNESKHMLVTFIYLHYRVTQQNPTGAYKKAIFFWYFDQFPGSEWHDLYKLFLKLEDIGLTGLYYGVDYTEREAQQKIKKLLACDVPMVNKCGAYKKALESGDPHDLIPLLGNLFESFHHLDLIYVVPGALRSSLKETTQSNAATSDNPFSGSYENLDFIKELPNHPFMKHKSKVGQNLTKKDFTVLLPMMVDFYEKFFLPKEFIPFLRSITAEDYEAFNYAWVNWKSDSQKLLRNIEKKFPAIHKRFMAAFNKFSARYNALSLETRRVLATLTYVNYRRQEGNYSEGERRFMIYAAHLLSTKRDETIDDLLPRYSATILARPIPDDVDGEKIMAEVQKILACEDLAANKCGIYKKARKSGDLHDLMPLLSYFLYV</sequence>
<dbReference type="Proteomes" id="UP000095287">
    <property type="component" value="Unplaced"/>
</dbReference>
<dbReference type="WBParaSite" id="L893_g24897.t1">
    <property type="protein sequence ID" value="L893_g24897.t1"/>
    <property type="gene ID" value="L893_g24897"/>
</dbReference>
<organism evidence="1 2">
    <name type="scientific">Steinernema glaseri</name>
    <dbReference type="NCBI Taxonomy" id="37863"/>
    <lineage>
        <taxon>Eukaryota</taxon>
        <taxon>Metazoa</taxon>
        <taxon>Ecdysozoa</taxon>
        <taxon>Nematoda</taxon>
        <taxon>Chromadorea</taxon>
        <taxon>Rhabditida</taxon>
        <taxon>Tylenchina</taxon>
        <taxon>Panagrolaimomorpha</taxon>
        <taxon>Strongyloidoidea</taxon>
        <taxon>Steinernematidae</taxon>
        <taxon>Steinernema</taxon>
    </lineage>
</organism>
<reference evidence="2" key="1">
    <citation type="submission" date="2016-11" db="UniProtKB">
        <authorList>
            <consortium name="WormBaseParasite"/>
        </authorList>
    </citation>
    <scope>IDENTIFICATION</scope>
</reference>
<accession>A0A1I7ZC88</accession>
<name>A0A1I7ZC88_9BILA</name>
<evidence type="ECO:0000313" key="2">
    <source>
        <dbReference type="WBParaSite" id="L893_g24897.t1"/>
    </source>
</evidence>
<evidence type="ECO:0000313" key="1">
    <source>
        <dbReference type="Proteomes" id="UP000095287"/>
    </source>
</evidence>
<protein>
    <submittedName>
        <fullName evidence="2">Three-Cys-motif partner protein TcmP</fullName>
    </submittedName>
</protein>